<evidence type="ECO:0000256" key="1">
    <source>
        <dbReference type="SAM" id="MobiDB-lite"/>
    </source>
</evidence>
<feature type="compositionally biased region" description="Acidic residues" evidence="1">
    <location>
        <begin position="49"/>
        <end position="65"/>
    </location>
</feature>
<feature type="region of interest" description="Disordered" evidence="1">
    <location>
        <begin position="128"/>
        <end position="168"/>
    </location>
</feature>
<reference evidence="2 3" key="1">
    <citation type="submission" date="2016-02" db="EMBL/GenBank/DDBJ databases">
        <title>Genome analysis of coral dinoflagellate symbionts highlights evolutionary adaptations to a symbiotic lifestyle.</title>
        <authorList>
            <person name="Aranda M."/>
            <person name="Li Y."/>
            <person name="Liew Y.J."/>
            <person name="Baumgarten S."/>
            <person name="Simakov O."/>
            <person name="Wilson M."/>
            <person name="Piel J."/>
            <person name="Ashoor H."/>
            <person name="Bougouffa S."/>
            <person name="Bajic V.B."/>
            <person name="Ryu T."/>
            <person name="Ravasi T."/>
            <person name="Bayer T."/>
            <person name="Micklem G."/>
            <person name="Kim H."/>
            <person name="Bhak J."/>
            <person name="Lajeunesse T.C."/>
            <person name="Voolstra C.R."/>
        </authorList>
    </citation>
    <scope>NUCLEOTIDE SEQUENCE [LARGE SCALE GENOMIC DNA]</scope>
    <source>
        <strain evidence="2 3">CCMP2467</strain>
    </source>
</reference>
<evidence type="ECO:0000313" key="3">
    <source>
        <dbReference type="Proteomes" id="UP000186817"/>
    </source>
</evidence>
<feature type="compositionally biased region" description="Polar residues" evidence="1">
    <location>
        <begin position="1"/>
        <end position="10"/>
    </location>
</feature>
<protein>
    <submittedName>
        <fullName evidence="2">Uncharacterized protein</fullName>
    </submittedName>
</protein>
<dbReference type="Proteomes" id="UP000186817">
    <property type="component" value="Unassembled WGS sequence"/>
</dbReference>
<sequence>MNDLASGSKQRISEPSMKAARESMSEAAEAAREAADLIRGANPDSTPPPDEDLVVDEPMYPEEDYSYGYDYAAGAAPGEREDEIPPGTKLEDAASSGRKTCDGELDLPPGDPVSTSFERLRDFAREFQKDVDNSEDDDLDEHHPCDCLLEREDSSIGKSSKAKYEAAK</sequence>
<feature type="compositionally biased region" description="Low complexity" evidence="1">
    <location>
        <begin position="66"/>
        <end position="76"/>
    </location>
</feature>
<feature type="compositionally biased region" description="Basic and acidic residues" evidence="1">
    <location>
        <begin position="140"/>
        <end position="155"/>
    </location>
</feature>
<organism evidence="2 3">
    <name type="scientific">Symbiodinium microadriaticum</name>
    <name type="common">Dinoflagellate</name>
    <name type="synonym">Zooxanthella microadriatica</name>
    <dbReference type="NCBI Taxonomy" id="2951"/>
    <lineage>
        <taxon>Eukaryota</taxon>
        <taxon>Sar</taxon>
        <taxon>Alveolata</taxon>
        <taxon>Dinophyceae</taxon>
        <taxon>Suessiales</taxon>
        <taxon>Symbiodiniaceae</taxon>
        <taxon>Symbiodinium</taxon>
    </lineage>
</organism>
<dbReference type="AlphaFoldDB" id="A0A1Q9D972"/>
<evidence type="ECO:0000313" key="2">
    <source>
        <dbReference type="EMBL" id="OLP91716.1"/>
    </source>
</evidence>
<proteinExistence type="predicted"/>
<accession>A0A1Q9D972</accession>
<keyword evidence="3" id="KW-1185">Reference proteome</keyword>
<dbReference type="OrthoDB" id="10372635at2759"/>
<dbReference type="EMBL" id="LSRX01000653">
    <property type="protein sequence ID" value="OLP91716.1"/>
    <property type="molecule type" value="Genomic_DNA"/>
</dbReference>
<name>A0A1Q9D972_SYMMI</name>
<gene>
    <name evidence="2" type="ORF">AK812_SmicGene26555</name>
</gene>
<comment type="caution">
    <text evidence="2">The sequence shown here is derived from an EMBL/GenBank/DDBJ whole genome shotgun (WGS) entry which is preliminary data.</text>
</comment>
<feature type="region of interest" description="Disordered" evidence="1">
    <location>
        <begin position="1"/>
        <end position="115"/>
    </location>
</feature>
<feature type="compositionally biased region" description="Basic and acidic residues" evidence="1">
    <location>
        <begin position="19"/>
        <end position="36"/>
    </location>
</feature>